<organism evidence="2 3">
    <name type="scientific">Ramlibacter monticola</name>
    <dbReference type="NCBI Taxonomy" id="1926872"/>
    <lineage>
        <taxon>Bacteria</taxon>
        <taxon>Pseudomonadati</taxon>
        <taxon>Pseudomonadota</taxon>
        <taxon>Betaproteobacteria</taxon>
        <taxon>Burkholderiales</taxon>
        <taxon>Comamonadaceae</taxon>
        <taxon>Ramlibacter</taxon>
    </lineage>
</organism>
<reference evidence="2 3" key="1">
    <citation type="journal article" date="2017" name="Int. J. Syst. Evol. Microbiol.">
        <title>Ramlibacter monticola sp. nov., isolated from forest soil.</title>
        <authorList>
            <person name="Chaudhary D.K."/>
            <person name="Kim J."/>
        </authorList>
    </citation>
    <scope>NUCLEOTIDE SEQUENCE [LARGE SCALE GENOMIC DNA]</scope>
    <source>
        <strain evidence="2 3">KACC 19175</strain>
    </source>
</reference>
<evidence type="ECO:0008006" key="4">
    <source>
        <dbReference type="Google" id="ProtNLM"/>
    </source>
</evidence>
<feature type="chain" id="PRO_5037389995" description="Tandem-95 repeat protein" evidence="1">
    <location>
        <begin position="25"/>
        <end position="883"/>
    </location>
</feature>
<dbReference type="AlphaFoldDB" id="A0A936Z4M5"/>
<name>A0A936Z4M5_9BURK</name>
<gene>
    <name evidence="2" type="ORF">JJ685_27595</name>
</gene>
<dbReference type="EMBL" id="JAEQNE010000010">
    <property type="protein sequence ID" value="MBL0394929.1"/>
    <property type="molecule type" value="Genomic_DNA"/>
</dbReference>
<evidence type="ECO:0000313" key="2">
    <source>
        <dbReference type="EMBL" id="MBL0394929.1"/>
    </source>
</evidence>
<evidence type="ECO:0000256" key="1">
    <source>
        <dbReference type="SAM" id="SignalP"/>
    </source>
</evidence>
<feature type="signal peptide" evidence="1">
    <location>
        <begin position="1"/>
        <end position="24"/>
    </location>
</feature>
<dbReference type="Pfam" id="PF17963">
    <property type="entry name" value="Big_9"/>
    <property type="match status" value="2"/>
</dbReference>
<evidence type="ECO:0000313" key="3">
    <source>
        <dbReference type="Proteomes" id="UP000599109"/>
    </source>
</evidence>
<dbReference type="Proteomes" id="UP000599109">
    <property type="component" value="Unassembled WGS sequence"/>
</dbReference>
<comment type="caution">
    <text evidence="2">The sequence shown here is derived from an EMBL/GenBank/DDBJ whole genome shotgun (WGS) entry which is preliminary data.</text>
</comment>
<accession>A0A936Z4M5</accession>
<sequence length="883" mass="90452">MVSPKRSLLSAAVLLALAASPAHAVLERMGPISKAPTVGGFPSWFQDKTGITLEFCDPLNASELNGGWCTVLDGVLPENFPLNYGPEHFYYAAVNDMRDAGTGMRAKLVLAMEAAFANNFPAEGDQVTFGRLRVVIPNLPFDGDYRVITPYSDKTYPNMTVGGKISDTLDIGLGCVNTFECTLKTPIGPYLLPSPFPGGNEVPAMPELKSAPPGTDPYYDALLALGGATADPQTGRKYLADPGRVGPVTGSPLPNFTAFETNGTTASRNHNTFRIEVRTPGDGAVFYTMEGESNFTVAGRLLTGTLPGKVTPTRASYKADGVGNMTDLDVFATASPTTQARLPAQPQLPPVMPVLSYFDQPCANSLIVNPETGLTVVNAPQFFGAPTGTSRTMAQSGSTFWGQNQPTATGAAPSHVCLMDSAARDANGQTVPAYYLQRVTDTVRINAADYDGPGNGTLSVSAISSDPTAKLTLIGFGPAAPGTPGRALATAPGTGLDLALDAATVTGLMASPATVQVASSKGGLATHETETARGMATGTGGGGGGGGGGNTPPVIGTPVAVNETATVFEDCSQAAASMCGAGMDLAVDLLGNDTITVNGTAMTLRNFVRQGLGTATVSAQAPRLGLANITSDGIISYVPNPNANGTDSISYTVTVDGKVSNQGLLTITITPVNDTPSAGNTSGGGVVTKPATLNLLANSTDPDGPADLKDAVIISWPTQLGTRPTPVNGVVSFTPTTAGTYNIVYQVKDAAGVVSPNTATGSVTVLAAETITPVQTQFTPAALRWRINGTDTVRAGQTLTIVYGDGKTRSGITCSGLIATGECLIGTAIVDAAGGWSLDKIIAAGTAQDPTSTGAWQRTPSRVRIYSSEPVLGGSANGTILVK</sequence>
<proteinExistence type="predicted"/>
<protein>
    <recommendedName>
        <fullName evidence="4">Tandem-95 repeat protein</fullName>
    </recommendedName>
</protein>
<keyword evidence="3" id="KW-1185">Reference proteome</keyword>
<keyword evidence="1" id="KW-0732">Signal</keyword>
<dbReference type="Gene3D" id="2.60.40.3440">
    <property type="match status" value="1"/>
</dbReference>
<dbReference type="RefSeq" id="WP_201677595.1">
    <property type="nucleotide sequence ID" value="NZ_JAEQNE010000010.1"/>
</dbReference>